<keyword evidence="2" id="KW-1185">Reference proteome</keyword>
<dbReference type="KEGG" id="eio:H9L01_09650"/>
<gene>
    <name evidence="1" type="ORF">H9L01_09650</name>
</gene>
<proteinExistence type="predicted"/>
<dbReference type="AlphaFoldDB" id="A0A7G9RYE4"/>
<evidence type="ECO:0000313" key="2">
    <source>
        <dbReference type="Proteomes" id="UP000515928"/>
    </source>
</evidence>
<accession>A0A7G9RYE4</accession>
<protein>
    <submittedName>
        <fullName evidence="1">AbrB family transcriptional regulator</fullName>
    </submittedName>
</protein>
<dbReference type="SUPFAM" id="SSF89447">
    <property type="entry name" value="AbrB/MazE/MraZ-like"/>
    <property type="match status" value="1"/>
</dbReference>
<reference evidence="1 2" key="1">
    <citation type="submission" date="2020-08" db="EMBL/GenBank/DDBJ databases">
        <title>Genome sequence of Erysipelothrix inopinata DSM 15511T.</title>
        <authorList>
            <person name="Hyun D.-W."/>
            <person name="Bae J.-W."/>
        </authorList>
    </citation>
    <scope>NUCLEOTIDE SEQUENCE [LARGE SCALE GENOMIC DNA]</scope>
    <source>
        <strain evidence="1 2">DSM 15511</strain>
    </source>
</reference>
<sequence length="86" mass="10046">MATIKVRKIGNSMGIILPKESGLQIGDNLSFRKEGKKLIFDTENVEIEHDKKLIEESFRDFSNNNTLHEKDMKRKFSKYGWNTDEL</sequence>
<name>A0A7G9RYE4_9FIRM</name>
<dbReference type="Gene3D" id="2.10.260.10">
    <property type="match status" value="1"/>
</dbReference>
<dbReference type="RefSeq" id="WP_187533743.1">
    <property type="nucleotide sequence ID" value="NZ_CBCSHU010000005.1"/>
</dbReference>
<dbReference type="InterPro" id="IPR037914">
    <property type="entry name" value="SpoVT-AbrB_sf"/>
</dbReference>
<evidence type="ECO:0000313" key="1">
    <source>
        <dbReference type="EMBL" id="QNN60619.1"/>
    </source>
</evidence>
<dbReference type="Proteomes" id="UP000515928">
    <property type="component" value="Chromosome"/>
</dbReference>
<dbReference type="EMBL" id="CP060715">
    <property type="protein sequence ID" value="QNN60619.1"/>
    <property type="molecule type" value="Genomic_DNA"/>
</dbReference>
<organism evidence="1 2">
    <name type="scientific">Erysipelothrix inopinata</name>
    <dbReference type="NCBI Taxonomy" id="225084"/>
    <lineage>
        <taxon>Bacteria</taxon>
        <taxon>Bacillati</taxon>
        <taxon>Bacillota</taxon>
        <taxon>Erysipelotrichia</taxon>
        <taxon>Erysipelotrichales</taxon>
        <taxon>Erysipelotrichaceae</taxon>
        <taxon>Erysipelothrix</taxon>
    </lineage>
</organism>